<name>A5E3A5_LODEL</name>
<organism evidence="10 11">
    <name type="scientific">Lodderomyces elongisporus (strain ATCC 11503 / CBS 2605 / JCM 1781 / NBRC 1676 / NRRL YB-4239)</name>
    <name type="common">Yeast</name>
    <name type="synonym">Saccharomyces elongisporus</name>
    <dbReference type="NCBI Taxonomy" id="379508"/>
    <lineage>
        <taxon>Eukaryota</taxon>
        <taxon>Fungi</taxon>
        <taxon>Dikarya</taxon>
        <taxon>Ascomycota</taxon>
        <taxon>Saccharomycotina</taxon>
        <taxon>Pichiomycetes</taxon>
        <taxon>Debaryomycetaceae</taxon>
        <taxon>Candida/Lodderomyces clade</taxon>
        <taxon>Lodderomyces</taxon>
    </lineage>
</organism>
<dbReference type="GO" id="GO:0005739">
    <property type="term" value="C:mitochondrion"/>
    <property type="evidence" value="ECO:0007669"/>
    <property type="project" value="UniProtKB-SubCell"/>
</dbReference>
<feature type="domain" description="Small ribosomal subunit protein uS7" evidence="9">
    <location>
        <begin position="173"/>
        <end position="310"/>
    </location>
</feature>
<keyword evidence="11" id="KW-1185">Reference proteome</keyword>
<dbReference type="VEuPathDB" id="FungiDB:LELG_04092"/>
<dbReference type="GO" id="GO:1990904">
    <property type="term" value="C:ribonucleoprotein complex"/>
    <property type="evidence" value="ECO:0007669"/>
    <property type="project" value="UniProtKB-KW"/>
</dbReference>
<dbReference type="Gene3D" id="1.10.455.10">
    <property type="entry name" value="Ribosomal protein S7 domain"/>
    <property type="match status" value="1"/>
</dbReference>
<dbReference type="EMBL" id="CH981528">
    <property type="protein sequence ID" value="EDK45913.1"/>
    <property type="molecule type" value="Genomic_DNA"/>
</dbReference>
<keyword evidence="5" id="KW-0687">Ribonucleoprotein</keyword>
<dbReference type="STRING" id="379508.A5E3A5"/>
<dbReference type="PANTHER" id="PTHR11205">
    <property type="entry name" value="RIBOSOMAL PROTEIN S7"/>
    <property type="match status" value="1"/>
</dbReference>
<evidence type="ECO:0000256" key="5">
    <source>
        <dbReference type="ARBA" id="ARBA00023274"/>
    </source>
</evidence>
<dbReference type="Proteomes" id="UP000001996">
    <property type="component" value="Unassembled WGS sequence"/>
</dbReference>
<feature type="compositionally biased region" description="Polar residues" evidence="8">
    <location>
        <begin position="40"/>
        <end position="53"/>
    </location>
</feature>
<protein>
    <recommendedName>
        <fullName evidence="7">Small ribosomal subunit protein uS7m</fullName>
    </recommendedName>
</protein>
<dbReference type="AlphaFoldDB" id="A5E3A5"/>
<evidence type="ECO:0000256" key="7">
    <source>
        <dbReference type="ARBA" id="ARBA00039306"/>
    </source>
</evidence>
<sequence>MSLVRSCIRLRSQHVKMPGMALLRSVRYNSTDIPKKPVPATTTSETKPTQPIKETQPEAKKPAKLAQLISPATSTTTAAAKSVNKPGSSLKTSSQQTKKSLFAEIYPIDKEKVTEEDLDKWIDAVRQLKNGKQNHETAEEIYLGQITQPEPYINRSFEPTIEQIEETYAYSNKEVPLKADPIVQNLVNVIMRHGKKALAQKTVSRALYIVQMKLRKDPIEVLKETLVNLGPLVKTRSISTGVAKRTIIPVALNERQRNRFAIGWILEASKKRKNNDFAVRLAEELINAYNGKSSGYEKRLQMHKAAMQQRANISIK</sequence>
<dbReference type="GO" id="GO:0005840">
    <property type="term" value="C:ribosome"/>
    <property type="evidence" value="ECO:0007669"/>
    <property type="project" value="UniProtKB-KW"/>
</dbReference>
<evidence type="ECO:0000256" key="4">
    <source>
        <dbReference type="ARBA" id="ARBA00023128"/>
    </source>
</evidence>
<evidence type="ECO:0000256" key="2">
    <source>
        <dbReference type="ARBA" id="ARBA00007151"/>
    </source>
</evidence>
<keyword evidence="3" id="KW-0689">Ribosomal protein</keyword>
<evidence type="ECO:0000256" key="8">
    <source>
        <dbReference type="SAM" id="MobiDB-lite"/>
    </source>
</evidence>
<dbReference type="InParanoid" id="A5E3A5"/>
<evidence type="ECO:0000256" key="1">
    <source>
        <dbReference type="ARBA" id="ARBA00004173"/>
    </source>
</evidence>
<dbReference type="InterPro" id="IPR023798">
    <property type="entry name" value="Ribosomal_uS7_dom"/>
</dbReference>
<dbReference type="InterPro" id="IPR047988">
    <property type="entry name" value="Ribosomal_uS7m_fungi"/>
</dbReference>
<evidence type="ECO:0000313" key="10">
    <source>
        <dbReference type="EMBL" id="EDK45913.1"/>
    </source>
</evidence>
<dbReference type="GO" id="GO:0006412">
    <property type="term" value="P:translation"/>
    <property type="evidence" value="ECO:0007669"/>
    <property type="project" value="InterPro"/>
</dbReference>
<dbReference type="FunCoup" id="A5E3A5">
    <property type="interactions" value="252"/>
</dbReference>
<evidence type="ECO:0000256" key="6">
    <source>
        <dbReference type="ARBA" id="ARBA00037226"/>
    </source>
</evidence>
<gene>
    <name evidence="10" type="ORF">LELG_04092</name>
</gene>
<proteinExistence type="inferred from homology"/>
<evidence type="ECO:0000259" key="9">
    <source>
        <dbReference type="Pfam" id="PF00177"/>
    </source>
</evidence>
<dbReference type="OrthoDB" id="9972728at2759"/>
<keyword evidence="4" id="KW-0496">Mitochondrion</keyword>
<accession>A5E3A5</accession>
<dbReference type="InterPro" id="IPR036823">
    <property type="entry name" value="Ribosomal_uS7_dom_sf"/>
</dbReference>
<comment type="function">
    <text evidence="6">Component of the mitochondrial ribosome (mitoribosome), a dedicated translation machinery responsible for the synthesis of mitochondrial genome-encoded proteins, including at least some of the essential transmembrane subunits of the mitochondrial respiratory chain. The mitoribosomes are attached to the mitochondrial inner membrane and translation products are cotranslationally integrated into the membrane.</text>
</comment>
<dbReference type="HOGENOM" id="CLU_049057_2_0_1"/>
<comment type="subcellular location">
    <subcellularLocation>
        <location evidence="1">Mitochondrion</location>
    </subcellularLocation>
</comment>
<feature type="region of interest" description="Disordered" evidence="8">
    <location>
        <begin position="77"/>
        <end position="96"/>
    </location>
</feature>
<dbReference type="eggNOG" id="KOG3291">
    <property type="taxonomic scope" value="Eukaryota"/>
</dbReference>
<reference evidence="10 11" key="1">
    <citation type="journal article" date="2009" name="Nature">
        <title>Evolution of pathogenicity and sexual reproduction in eight Candida genomes.</title>
        <authorList>
            <person name="Butler G."/>
            <person name="Rasmussen M.D."/>
            <person name="Lin M.F."/>
            <person name="Santos M.A."/>
            <person name="Sakthikumar S."/>
            <person name="Munro C.A."/>
            <person name="Rheinbay E."/>
            <person name="Grabherr M."/>
            <person name="Forche A."/>
            <person name="Reedy J.L."/>
            <person name="Agrafioti I."/>
            <person name="Arnaud M.B."/>
            <person name="Bates S."/>
            <person name="Brown A.J."/>
            <person name="Brunke S."/>
            <person name="Costanzo M.C."/>
            <person name="Fitzpatrick D.A."/>
            <person name="de Groot P.W."/>
            <person name="Harris D."/>
            <person name="Hoyer L.L."/>
            <person name="Hube B."/>
            <person name="Klis F.M."/>
            <person name="Kodira C."/>
            <person name="Lennard N."/>
            <person name="Logue M.E."/>
            <person name="Martin R."/>
            <person name="Neiman A.M."/>
            <person name="Nikolaou E."/>
            <person name="Quail M.A."/>
            <person name="Quinn J."/>
            <person name="Santos M.C."/>
            <person name="Schmitzberger F.F."/>
            <person name="Sherlock G."/>
            <person name="Shah P."/>
            <person name="Silverstein K.A."/>
            <person name="Skrzypek M.S."/>
            <person name="Soll D."/>
            <person name="Staggs R."/>
            <person name="Stansfield I."/>
            <person name="Stumpf M.P."/>
            <person name="Sudbery P.E."/>
            <person name="Srikantha T."/>
            <person name="Zeng Q."/>
            <person name="Berman J."/>
            <person name="Berriman M."/>
            <person name="Heitman J."/>
            <person name="Gow N.A."/>
            <person name="Lorenz M.C."/>
            <person name="Birren B.W."/>
            <person name="Kellis M."/>
            <person name="Cuomo C.A."/>
        </authorList>
    </citation>
    <scope>NUCLEOTIDE SEQUENCE [LARGE SCALE GENOMIC DNA]</scope>
    <source>
        <strain evidence="11">ATCC 11503 / BCRC 21390 / CBS 2605 / JCM 1781 / NBRC 1676 / NRRL YB-4239</strain>
    </source>
</reference>
<comment type="similarity">
    <text evidence="2">Belongs to the universal ribosomal protein uS7 family.</text>
</comment>
<dbReference type="CDD" id="cd14868">
    <property type="entry name" value="uS7_Mitochondria_Fungi"/>
    <property type="match status" value="1"/>
</dbReference>
<evidence type="ECO:0000256" key="3">
    <source>
        <dbReference type="ARBA" id="ARBA00022980"/>
    </source>
</evidence>
<dbReference type="SUPFAM" id="SSF47973">
    <property type="entry name" value="Ribosomal protein S7"/>
    <property type="match status" value="1"/>
</dbReference>
<dbReference type="Pfam" id="PF00177">
    <property type="entry name" value="Ribosomal_S7"/>
    <property type="match status" value="1"/>
</dbReference>
<dbReference type="OMA" id="KNRTVPY"/>
<feature type="region of interest" description="Disordered" evidence="8">
    <location>
        <begin position="33"/>
        <end position="64"/>
    </location>
</feature>
<dbReference type="InterPro" id="IPR000235">
    <property type="entry name" value="Ribosomal_uS7"/>
</dbReference>
<dbReference type="FunFam" id="1.10.455.10:FF:000006">
    <property type="entry name" value="37S ribosomal protein S7, mitochondrial"/>
    <property type="match status" value="1"/>
</dbReference>
<evidence type="ECO:0000313" key="11">
    <source>
        <dbReference type="Proteomes" id="UP000001996"/>
    </source>
</evidence>